<dbReference type="AlphaFoldDB" id="A0AAD2PVJ1"/>
<name>A0AAD2PVJ1_9STRA</name>
<accession>A0AAD2PVJ1</accession>
<gene>
    <name evidence="1" type="ORF">CYCCA115_LOCUS15850</name>
</gene>
<reference evidence="1" key="1">
    <citation type="submission" date="2023-08" db="EMBL/GenBank/DDBJ databases">
        <authorList>
            <person name="Audoor S."/>
            <person name="Bilcke G."/>
        </authorList>
    </citation>
    <scope>NUCLEOTIDE SEQUENCE</scope>
</reference>
<organism evidence="1 2">
    <name type="scientific">Cylindrotheca closterium</name>
    <dbReference type="NCBI Taxonomy" id="2856"/>
    <lineage>
        <taxon>Eukaryota</taxon>
        <taxon>Sar</taxon>
        <taxon>Stramenopiles</taxon>
        <taxon>Ochrophyta</taxon>
        <taxon>Bacillariophyta</taxon>
        <taxon>Bacillariophyceae</taxon>
        <taxon>Bacillariophycidae</taxon>
        <taxon>Bacillariales</taxon>
        <taxon>Bacillariaceae</taxon>
        <taxon>Cylindrotheca</taxon>
    </lineage>
</organism>
<comment type="caution">
    <text evidence="1">The sequence shown here is derived from an EMBL/GenBank/DDBJ whole genome shotgun (WGS) entry which is preliminary data.</text>
</comment>
<sequence>MNPLLEQFCSFDTAEDNIKPLRKPSRSVSFADNVKVFDHWQAAHFSKEELENTWYTRQELFDIQVDCYYITMRMEEAMNGNPSAAVDDCTRGLEAKTPTGVKRRHRLRKEVSGTVLEVQEESRRYLRRGEHPHPEPIARACKYLTRDSEERAYKIALRDHQQAVVADETKENARYNVGKLRRTPFHLGLEIEREPLASVPTTPKNGIAVEA</sequence>
<dbReference type="EMBL" id="CAKOGP040001892">
    <property type="protein sequence ID" value="CAJ1955639.1"/>
    <property type="molecule type" value="Genomic_DNA"/>
</dbReference>
<evidence type="ECO:0000313" key="1">
    <source>
        <dbReference type="EMBL" id="CAJ1955639.1"/>
    </source>
</evidence>
<keyword evidence="2" id="KW-1185">Reference proteome</keyword>
<evidence type="ECO:0000313" key="2">
    <source>
        <dbReference type="Proteomes" id="UP001295423"/>
    </source>
</evidence>
<dbReference type="Proteomes" id="UP001295423">
    <property type="component" value="Unassembled WGS sequence"/>
</dbReference>
<proteinExistence type="predicted"/>
<protein>
    <submittedName>
        <fullName evidence="1">Uncharacterized protein</fullName>
    </submittedName>
</protein>